<protein>
    <submittedName>
        <fullName evidence="1">Uncharacterized protein</fullName>
    </submittedName>
</protein>
<evidence type="ECO:0000313" key="2">
    <source>
        <dbReference type="Proteomes" id="UP000077465"/>
    </source>
</evidence>
<organism evidence="1 2">
    <name type="scientific">Moraxella bovoculi</name>
    <dbReference type="NCBI Taxonomy" id="386891"/>
    <lineage>
        <taxon>Bacteria</taxon>
        <taxon>Pseudomonadati</taxon>
        <taxon>Pseudomonadota</taxon>
        <taxon>Gammaproteobacteria</taxon>
        <taxon>Moraxellales</taxon>
        <taxon>Moraxellaceae</taxon>
        <taxon>Moraxella</taxon>
    </lineage>
</organism>
<proteinExistence type="predicted"/>
<dbReference type="SUPFAM" id="SSF47413">
    <property type="entry name" value="lambda repressor-like DNA-binding domains"/>
    <property type="match status" value="1"/>
</dbReference>
<dbReference type="AlphaFoldDB" id="A0AAC8T7I7"/>
<reference evidence="1 2" key="1">
    <citation type="submission" date="2015-05" db="EMBL/GenBank/DDBJ databases">
        <authorList>
            <person name="Dickey A."/>
            <person name="Clawson M."/>
            <person name="Bono J."/>
            <person name="Loy J.D."/>
        </authorList>
    </citation>
    <scope>NUCLEOTIDE SEQUENCE [LARGE SCALE GENOMIC DNA]</scope>
    <source>
        <strain evidence="1 2">22581</strain>
    </source>
</reference>
<dbReference type="Proteomes" id="UP000077465">
    <property type="component" value="Chromosome"/>
</dbReference>
<dbReference type="RefSeq" id="WP_046699097.1">
    <property type="nucleotide sequence ID" value="NZ_CP011376.1"/>
</dbReference>
<accession>A0AAC8T7I7</accession>
<dbReference type="Gene3D" id="1.10.260.40">
    <property type="entry name" value="lambda repressor-like DNA-binding domains"/>
    <property type="match status" value="1"/>
</dbReference>
<gene>
    <name evidence="1" type="ORF">AAX06_01260</name>
</gene>
<dbReference type="GO" id="GO:0003677">
    <property type="term" value="F:DNA binding"/>
    <property type="evidence" value="ECO:0007669"/>
    <property type="project" value="InterPro"/>
</dbReference>
<dbReference type="InterPro" id="IPR010982">
    <property type="entry name" value="Lambda_DNA-bd_dom_sf"/>
</dbReference>
<sequence length="65" mass="7552">MTVQDLMVFYGCKTQLQLCEKIQVSRVTLWKWEKQGMPFRTQAGFEVRTNGKLKADRQTKTPSAN</sequence>
<evidence type="ECO:0000313" key="1">
    <source>
        <dbReference type="EMBL" id="AKG07037.1"/>
    </source>
</evidence>
<dbReference type="EMBL" id="CP011376">
    <property type="protein sequence ID" value="AKG07037.1"/>
    <property type="molecule type" value="Genomic_DNA"/>
</dbReference>
<name>A0AAC8T7I7_9GAMM</name>